<proteinExistence type="predicted"/>
<reference evidence="3 4" key="1">
    <citation type="submission" date="2024-09" db="EMBL/GenBank/DDBJ databases">
        <authorList>
            <person name="Sun Q."/>
            <person name="Mori K."/>
        </authorList>
    </citation>
    <scope>NUCLEOTIDE SEQUENCE [LARGE SCALE GENOMIC DNA]</scope>
    <source>
        <strain evidence="3 4">CGMCC 1.12926</strain>
    </source>
</reference>
<gene>
    <name evidence="3" type="ORF">ACFFLS_11835</name>
</gene>
<evidence type="ECO:0000259" key="2">
    <source>
        <dbReference type="Pfam" id="PF23598"/>
    </source>
</evidence>
<organism evidence="3 4">
    <name type="scientific">Flavobacterium procerum</name>
    <dbReference type="NCBI Taxonomy" id="1455569"/>
    <lineage>
        <taxon>Bacteria</taxon>
        <taxon>Pseudomonadati</taxon>
        <taxon>Bacteroidota</taxon>
        <taxon>Flavobacteriia</taxon>
        <taxon>Flavobacteriales</taxon>
        <taxon>Flavobacteriaceae</taxon>
        <taxon>Flavobacterium</taxon>
    </lineage>
</organism>
<dbReference type="EMBL" id="JBHLYW010000009">
    <property type="protein sequence ID" value="MFC0077733.1"/>
    <property type="molecule type" value="Genomic_DNA"/>
</dbReference>
<accession>A0ABV6BQL3</accession>
<dbReference type="InterPro" id="IPR032675">
    <property type="entry name" value="LRR_dom_sf"/>
</dbReference>
<keyword evidence="4" id="KW-1185">Reference proteome</keyword>
<evidence type="ECO:0000313" key="3">
    <source>
        <dbReference type="EMBL" id="MFC0077733.1"/>
    </source>
</evidence>
<dbReference type="InterPro" id="IPR055414">
    <property type="entry name" value="LRR_R13L4/SHOC2-like"/>
</dbReference>
<comment type="caution">
    <text evidence="3">The sequence shown here is derived from an EMBL/GenBank/DDBJ whole genome shotgun (WGS) entry which is preliminary data.</text>
</comment>
<dbReference type="Proteomes" id="UP001589734">
    <property type="component" value="Unassembled WGS sequence"/>
</dbReference>
<dbReference type="Gene3D" id="3.80.10.10">
    <property type="entry name" value="Ribonuclease Inhibitor"/>
    <property type="match status" value="2"/>
</dbReference>
<feature type="domain" description="Disease resistance R13L4/SHOC-2-like LRR" evidence="2">
    <location>
        <begin position="103"/>
        <end position="186"/>
    </location>
</feature>
<dbReference type="PANTHER" id="PTHR47186">
    <property type="entry name" value="LEUCINE-RICH REPEAT-CONTAINING PROTEIN 57"/>
    <property type="match status" value="1"/>
</dbReference>
<dbReference type="SUPFAM" id="SSF52058">
    <property type="entry name" value="L domain-like"/>
    <property type="match status" value="1"/>
</dbReference>
<protein>
    <submittedName>
        <fullName evidence="3">Leucine-rich repeat domain-containing protein</fullName>
    </submittedName>
</protein>
<name>A0ABV6BQL3_9FLAO</name>
<dbReference type="Pfam" id="PF23598">
    <property type="entry name" value="LRR_14"/>
    <property type="match status" value="1"/>
</dbReference>
<dbReference type="PANTHER" id="PTHR47186:SF18">
    <property type="entry name" value="RX N-TERMINAL DOMAIN-CONTAINING PROTEIN"/>
    <property type="match status" value="1"/>
</dbReference>
<evidence type="ECO:0000313" key="4">
    <source>
        <dbReference type="Proteomes" id="UP001589734"/>
    </source>
</evidence>
<keyword evidence="1" id="KW-0677">Repeat</keyword>
<evidence type="ECO:0000256" key="1">
    <source>
        <dbReference type="ARBA" id="ARBA00022737"/>
    </source>
</evidence>
<sequence length="369" mass="42207">MRFWSFFTFLYAVAIQGQSKFDLKYENTDLNKDYLKMEQSLYKPLMVSSIEELAAMQSKETVKALVFVLSDPYMPRETSIEVMLEFTNLEYLEYYGVPKMPDGIDKLSKLRFLSFHVYGSEIPDGVGRLKNLETLKLTICNNVTKIPENIYSLKKLKELELGGIERAGGLSSAVGNLSNLEKLTITSAAIDLPAEILRLGKLKYLVCQRPQAMIFKIKTLETLCTIHNQSEQLKGIKNLKNLKELSLSIFDDVDFDELNAELSGLKALKYLSLSGSYIEDLNALKLPAGIEVLILWSFRGIKEIPEFVYGLKNLKYLAVNDCYNLQYVPQKINQMQNLEYLELKYNKNLVQYPKFRDGIKVNIKGYGEL</sequence>